<keyword evidence="10" id="KW-1185">Reference proteome</keyword>
<evidence type="ECO:0000313" key="10">
    <source>
        <dbReference type="Proteomes" id="UP000193642"/>
    </source>
</evidence>
<dbReference type="InterPro" id="IPR016024">
    <property type="entry name" value="ARM-type_fold"/>
</dbReference>
<reference evidence="9 10" key="1">
    <citation type="submission" date="2016-07" db="EMBL/GenBank/DDBJ databases">
        <title>Pervasive Adenine N6-methylation of Active Genes in Fungi.</title>
        <authorList>
            <consortium name="DOE Joint Genome Institute"/>
            <person name="Mondo S.J."/>
            <person name="Dannebaum R.O."/>
            <person name="Kuo R.C."/>
            <person name="Labutti K."/>
            <person name="Haridas S."/>
            <person name="Kuo A."/>
            <person name="Salamov A."/>
            <person name="Ahrendt S.R."/>
            <person name="Lipzen A."/>
            <person name="Sullivan W."/>
            <person name="Andreopoulos W.B."/>
            <person name="Clum A."/>
            <person name="Lindquist E."/>
            <person name="Daum C."/>
            <person name="Ramamoorthy G.K."/>
            <person name="Gryganskyi A."/>
            <person name="Culley D."/>
            <person name="Magnuson J.K."/>
            <person name="James T.Y."/>
            <person name="O'Malley M.A."/>
            <person name="Stajich J.E."/>
            <person name="Spatafora J.W."/>
            <person name="Visel A."/>
            <person name="Grigoriev I.V."/>
        </authorList>
    </citation>
    <scope>NUCLEOTIDE SEQUENCE [LARGE SCALE GENOMIC DNA]</scope>
    <source>
        <strain evidence="9 10">JEL800</strain>
    </source>
</reference>
<comment type="similarity">
    <text evidence="2">Belongs to the CND3 (condensin subunit 3) family.</text>
</comment>
<comment type="caution">
    <text evidence="9">The sequence shown here is derived from an EMBL/GenBank/DDBJ whole genome shotgun (WGS) entry which is preliminary data.</text>
</comment>
<evidence type="ECO:0000256" key="6">
    <source>
        <dbReference type="ARBA" id="ARBA00023067"/>
    </source>
</evidence>
<dbReference type="PANTHER" id="PTHR14418:SF5">
    <property type="entry name" value="CONDENSIN COMPLEX SUBUNIT 3"/>
    <property type="match status" value="1"/>
</dbReference>
<feature type="domain" description="Nuclear condensin complex subunit 3 C-terminal" evidence="8">
    <location>
        <begin position="489"/>
        <end position="755"/>
    </location>
</feature>
<evidence type="ECO:0000313" key="9">
    <source>
        <dbReference type="EMBL" id="ORY41561.1"/>
    </source>
</evidence>
<evidence type="ECO:0000256" key="3">
    <source>
        <dbReference type="ARBA" id="ARBA00022454"/>
    </source>
</evidence>
<accession>A0A1Y2C3I3</accession>
<proteinExistence type="inferred from homology"/>
<keyword evidence="4" id="KW-0132">Cell division</keyword>
<dbReference type="InterPro" id="IPR011989">
    <property type="entry name" value="ARM-like"/>
</dbReference>
<gene>
    <name evidence="9" type="ORF">BCR33DRAFT_852083</name>
</gene>
<evidence type="ECO:0000256" key="2">
    <source>
        <dbReference type="ARBA" id="ARBA00006533"/>
    </source>
</evidence>
<protein>
    <recommendedName>
        <fullName evidence="8">Nuclear condensin complex subunit 3 C-terminal domain-containing protein</fullName>
    </recommendedName>
</protein>
<dbReference type="OrthoDB" id="27187at2759"/>
<dbReference type="Gene3D" id="1.25.10.10">
    <property type="entry name" value="Leucine-rich Repeat Variant"/>
    <property type="match status" value="1"/>
</dbReference>
<dbReference type="InterPro" id="IPR025977">
    <property type="entry name" value="Cnd3_C"/>
</dbReference>
<evidence type="ECO:0000259" key="8">
    <source>
        <dbReference type="Pfam" id="PF12719"/>
    </source>
</evidence>
<evidence type="ECO:0000256" key="7">
    <source>
        <dbReference type="ARBA" id="ARBA00023306"/>
    </source>
</evidence>
<evidence type="ECO:0000256" key="5">
    <source>
        <dbReference type="ARBA" id="ARBA00022776"/>
    </source>
</evidence>
<organism evidence="9 10">
    <name type="scientific">Rhizoclosmatium globosum</name>
    <dbReference type="NCBI Taxonomy" id="329046"/>
    <lineage>
        <taxon>Eukaryota</taxon>
        <taxon>Fungi</taxon>
        <taxon>Fungi incertae sedis</taxon>
        <taxon>Chytridiomycota</taxon>
        <taxon>Chytridiomycota incertae sedis</taxon>
        <taxon>Chytridiomycetes</taxon>
        <taxon>Chytridiales</taxon>
        <taxon>Chytriomycetaceae</taxon>
        <taxon>Rhizoclosmatium</taxon>
    </lineage>
</organism>
<name>A0A1Y2C3I3_9FUNG</name>
<dbReference type="GO" id="GO:0000793">
    <property type="term" value="C:condensed chromosome"/>
    <property type="evidence" value="ECO:0007669"/>
    <property type="project" value="TreeGrafter"/>
</dbReference>
<comment type="subcellular location">
    <subcellularLocation>
        <location evidence="1">Chromosome</location>
    </subcellularLocation>
</comment>
<dbReference type="InterPro" id="IPR027165">
    <property type="entry name" value="CND3"/>
</dbReference>
<dbReference type="GO" id="GO:0007076">
    <property type="term" value="P:mitotic chromosome condensation"/>
    <property type="evidence" value="ECO:0007669"/>
    <property type="project" value="InterPro"/>
</dbReference>
<dbReference type="GO" id="GO:0000796">
    <property type="term" value="C:condensin complex"/>
    <property type="evidence" value="ECO:0007669"/>
    <property type="project" value="InterPro"/>
</dbReference>
<sequence>MSELETLFATSFSTASLDTSTHSRLAKTLLNSLKNSDSSSSSSSSSSKSEWRVALWRCVLAFTATKRVAKDAAAKTLRFLDALVKAADAVSVSVASKKDVVLVDKNALVLFLLKKLSKGAHAKQAHVRFRVCQCLFLLLNHVQEIDDDLHDTLRTILMQRARDKDVHVRVQASMALSRFQGPPEDIDTQVVDVLIDLMTGDASSEVRKTILWNIDLTATSLIPLLQRATDVDVGVRRMVYQKFAASVPDMHNLPPEVPIALLTVGLKDRDAGVRKKCRALLCDVWYKGYQGTLLEFLADLNVRSVAAQEALVALVEAGLVKTDFVTDDMWGDALSIEFVFFASVYARCLDDQKEEDKLLDFLPSLSTLSNLLSKFGALIVNPPTNDESQIKALEFVLSRLLQLTECHDFSDEVGRRGVSLCLSKLLVCEDLPTENLQYIIKILRKMEQAESDVLLIVADAVSGIVEASEDAELEDGVDPLMHKLLIQMQCLEIIRALFEQILKPPGKDSSFLVLLHRFVIPSVRSNNALLRQTGIHCLGLACYVDRTLSLENANLFLHAFQVEELDGKKLVLRILFDLIMIHGVTVVDVNAVVMFILACLQHEDPGLLTLAAEGATKLLMMKFIENEQILEALLVLYFHPHTAGQHRLRQCLSCFFPMYALSSAENQAILATTVVAAFTNLTLEYEESGQGLSPGDIAAQMGEWTDYRRLVTFENGEEHATGCVHGVVAVSLLEAMLREPDIQKEGTKMLNILYIDATVSEDVRKRILKLADDVQPMLVVDPVSLKGLKRFTAKIQDGKKKSDDGEESEESD</sequence>
<dbReference type="SUPFAM" id="SSF48371">
    <property type="entry name" value="ARM repeat"/>
    <property type="match status" value="1"/>
</dbReference>
<keyword evidence="5" id="KW-0498">Mitosis</keyword>
<dbReference type="EMBL" id="MCGO01000031">
    <property type="protein sequence ID" value="ORY41561.1"/>
    <property type="molecule type" value="Genomic_DNA"/>
</dbReference>
<dbReference type="GO" id="GO:0051301">
    <property type="term" value="P:cell division"/>
    <property type="evidence" value="ECO:0007669"/>
    <property type="project" value="UniProtKB-KW"/>
</dbReference>
<dbReference type="Pfam" id="PF12719">
    <property type="entry name" value="Cnd3"/>
    <property type="match status" value="1"/>
</dbReference>
<dbReference type="Proteomes" id="UP000193642">
    <property type="component" value="Unassembled WGS sequence"/>
</dbReference>
<dbReference type="STRING" id="329046.A0A1Y2C3I3"/>
<evidence type="ECO:0000256" key="4">
    <source>
        <dbReference type="ARBA" id="ARBA00022618"/>
    </source>
</evidence>
<keyword evidence="3" id="KW-0158">Chromosome</keyword>
<evidence type="ECO:0000256" key="1">
    <source>
        <dbReference type="ARBA" id="ARBA00004286"/>
    </source>
</evidence>
<dbReference type="PANTHER" id="PTHR14418">
    <property type="entry name" value="CONDENSIN COMPLEX SUBUNIT 3-RELATED"/>
    <property type="match status" value="1"/>
</dbReference>
<keyword evidence="7" id="KW-0131">Cell cycle</keyword>
<keyword evidence="6" id="KW-0226">DNA condensation</keyword>
<dbReference type="AlphaFoldDB" id="A0A1Y2C3I3"/>